<dbReference type="eggNOG" id="KOG1310">
    <property type="taxonomic scope" value="Eukaryota"/>
</dbReference>
<dbReference type="Pfam" id="PF00400">
    <property type="entry name" value="WD40"/>
    <property type="match status" value="3"/>
</dbReference>
<dbReference type="SUPFAM" id="SSF50978">
    <property type="entry name" value="WD40 repeat-like"/>
    <property type="match status" value="1"/>
</dbReference>
<dbReference type="STRING" id="400682.A0A1X7VDY6"/>
<dbReference type="InterPro" id="IPR015943">
    <property type="entry name" value="WD40/YVTN_repeat-like_dom_sf"/>
</dbReference>
<dbReference type="PROSITE" id="PS00678">
    <property type="entry name" value="WD_REPEATS_1"/>
    <property type="match status" value="1"/>
</dbReference>
<name>A0A1X7VDY6_AMPQE</name>
<reference evidence="5" key="1">
    <citation type="journal article" date="2010" name="Nature">
        <title>The Amphimedon queenslandica genome and the evolution of animal complexity.</title>
        <authorList>
            <person name="Srivastava M."/>
            <person name="Simakov O."/>
            <person name="Chapman J."/>
            <person name="Fahey B."/>
            <person name="Gauthier M.E."/>
            <person name="Mitros T."/>
            <person name="Richards G.S."/>
            <person name="Conaco C."/>
            <person name="Dacre M."/>
            <person name="Hellsten U."/>
            <person name="Larroux C."/>
            <person name="Putnam N.H."/>
            <person name="Stanke M."/>
            <person name="Adamska M."/>
            <person name="Darling A."/>
            <person name="Degnan S.M."/>
            <person name="Oakley T.H."/>
            <person name="Plachetzki D.C."/>
            <person name="Zhai Y."/>
            <person name="Adamski M."/>
            <person name="Calcino A."/>
            <person name="Cummins S.F."/>
            <person name="Goodstein D.M."/>
            <person name="Harris C."/>
            <person name="Jackson D.J."/>
            <person name="Leys S.P."/>
            <person name="Shu S."/>
            <person name="Woodcroft B.J."/>
            <person name="Vervoort M."/>
            <person name="Kosik K.S."/>
            <person name="Manning G."/>
            <person name="Degnan B.M."/>
            <person name="Rokhsar D.S."/>
        </authorList>
    </citation>
    <scope>NUCLEOTIDE SEQUENCE [LARGE SCALE GENOMIC DNA]</scope>
</reference>
<dbReference type="InterPro" id="IPR001680">
    <property type="entry name" value="WD40_rpt"/>
</dbReference>
<dbReference type="FunCoup" id="A0A1X7VDY6">
    <property type="interactions" value="489"/>
</dbReference>
<dbReference type="GO" id="GO:0080008">
    <property type="term" value="C:Cul4-RING E3 ubiquitin ligase complex"/>
    <property type="evidence" value="ECO:0007669"/>
    <property type="project" value="TreeGrafter"/>
</dbReference>
<organism evidence="4">
    <name type="scientific">Amphimedon queenslandica</name>
    <name type="common">Sponge</name>
    <dbReference type="NCBI Taxonomy" id="400682"/>
    <lineage>
        <taxon>Eukaryota</taxon>
        <taxon>Metazoa</taxon>
        <taxon>Porifera</taxon>
        <taxon>Demospongiae</taxon>
        <taxon>Heteroscleromorpha</taxon>
        <taxon>Haplosclerida</taxon>
        <taxon>Niphatidae</taxon>
        <taxon>Amphimedon</taxon>
    </lineage>
</organism>
<evidence type="ECO:0008006" key="6">
    <source>
        <dbReference type="Google" id="ProtNLM"/>
    </source>
</evidence>
<dbReference type="InterPro" id="IPR019734">
    <property type="entry name" value="TPR_rpt"/>
</dbReference>
<feature type="repeat" description="WD" evidence="3">
    <location>
        <begin position="499"/>
        <end position="540"/>
    </location>
</feature>
<evidence type="ECO:0000313" key="4">
    <source>
        <dbReference type="EnsemblMetazoa" id="Aqu2.1.38198_001"/>
    </source>
</evidence>
<dbReference type="InParanoid" id="A0A1X7VDY6"/>
<accession>A0A1X7VDY6</accession>
<dbReference type="Gene3D" id="2.130.10.10">
    <property type="entry name" value="YVTN repeat-like/Quinoprotein amine dehydrogenase"/>
    <property type="match status" value="2"/>
</dbReference>
<evidence type="ECO:0000256" key="3">
    <source>
        <dbReference type="PROSITE-ProRule" id="PRU00221"/>
    </source>
</evidence>
<proteinExistence type="predicted"/>
<dbReference type="PROSITE" id="PS50294">
    <property type="entry name" value="WD_REPEATS_REGION"/>
    <property type="match status" value="2"/>
</dbReference>
<dbReference type="GO" id="GO:0045717">
    <property type="term" value="P:negative regulation of fatty acid biosynthetic process"/>
    <property type="evidence" value="ECO:0007669"/>
    <property type="project" value="TreeGrafter"/>
</dbReference>
<evidence type="ECO:0000313" key="5">
    <source>
        <dbReference type="Proteomes" id="UP000007879"/>
    </source>
</evidence>
<dbReference type="KEGG" id="aqu:100631985"/>
<dbReference type="PANTHER" id="PTHR15574:SF40">
    <property type="entry name" value="WD AND TETRATRICOPEPTIDE REPEATS PROTEIN 1"/>
    <property type="match status" value="1"/>
</dbReference>
<dbReference type="GO" id="GO:0005737">
    <property type="term" value="C:cytoplasm"/>
    <property type="evidence" value="ECO:0007669"/>
    <property type="project" value="TreeGrafter"/>
</dbReference>
<dbReference type="InterPro" id="IPR011990">
    <property type="entry name" value="TPR-like_helical_dom_sf"/>
</dbReference>
<dbReference type="AlphaFoldDB" id="A0A1X7VDY6"/>
<dbReference type="EnsemblMetazoa" id="Aqu2.1.38198_001">
    <property type="protein sequence ID" value="Aqu2.1.38198_001"/>
    <property type="gene ID" value="Aqu2.1.38198"/>
</dbReference>
<evidence type="ECO:0000256" key="1">
    <source>
        <dbReference type="ARBA" id="ARBA00022574"/>
    </source>
</evidence>
<reference evidence="4" key="2">
    <citation type="submission" date="2017-05" db="UniProtKB">
        <authorList>
            <consortium name="EnsemblMetazoa"/>
        </authorList>
    </citation>
    <scope>IDENTIFICATION</scope>
</reference>
<dbReference type="OrthoDB" id="4869960at2759"/>
<feature type="repeat" description="WD" evidence="3">
    <location>
        <begin position="541"/>
        <end position="573"/>
    </location>
</feature>
<dbReference type="SMART" id="SM00320">
    <property type="entry name" value="WD40"/>
    <property type="match status" value="7"/>
</dbReference>
<keyword evidence="2" id="KW-0677">Repeat</keyword>
<keyword evidence="5" id="KW-1185">Reference proteome</keyword>
<dbReference type="InterPro" id="IPR036322">
    <property type="entry name" value="WD40_repeat_dom_sf"/>
</dbReference>
<dbReference type="Proteomes" id="UP000007879">
    <property type="component" value="Unassembled WGS sequence"/>
</dbReference>
<dbReference type="InterPro" id="IPR045151">
    <property type="entry name" value="DCAF8"/>
</dbReference>
<feature type="repeat" description="WD" evidence="3">
    <location>
        <begin position="43"/>
        <end position="84"/>
    </location>
</feature>
<protein>
    <recommendedName>
        <fullName evidence="6">Anaphase-promoting complex subunit 4 WD40 domain-containing protein</fullName>
    </recommendedName>
</protein>
<dbReference type="PANTHER" id="PTHR15574">
    <property type="entry name" value="WD REPEAT DOMAIN-CONTAINING FAMILY"/>
    <property type="match status" value="1"/>
</dbReference>
<dbReference type="InterPro" id="IPR019775">
    <property type="entry name" value="WD40_repeat_CS"/>
</dbReference>
<dbReference type="PROSITE" id="PS50082">
    <property type="entry name" value="WD_REPEATS_2"/>
    <property type="match status" value="3"/>
</dbReference>
<dbReference type="Gene3D" id="1.25.40.10">
    <property type="entry name" value="Tetratricopeptide repeat domain"/>
    <property type="match status" value="1"/>
</dbReference>
<dbReference type="EnsemblMetazoa" id="XM_011412291.2">
    <property type="protein sequence ID" value="XP_011410593.1"/>
    <property type="gene ID" value="LOC100631985"/>
</dbReference>
<keyword evidence="1 3" id="KW-0853">WD repeat</keyword>
<sequence length="630" mass="71189">MYNLQVLASRRSYTVDCTQDYDIQTRIQTHQSFINRLGYSSQLQGHNGCVNCLQWNNDGSLLASGSDDYNVHIWNVPRGSSVACMPTGHIGNIFSVKFVPFSGDQMILTGAEDREIRLHDLTNFDTVQVWSCCNGRVKRLAVSDQSPYLTWSASEDGCIRQYDTRERHSCSTDGRCRNVLIDLHSTCGSSSSQGYTQCKCLDVNSVKDEQLVVGGFDPYVRLYDRRILSISYPSTNVSPSADHSCIAHFSPGHITRDRTKQSSANYVAATYVCFSPCGQEVLANLSGEQVYLYNTVSLDHCIKYVPGDDGILSLKKPLPSIPVSSCTHTCDPSLLDEGEVPYAARELRNKGNEYYQRKQYTESIIEYSNAILECPHWHILYSNRATALVSRNWPGDVYDALKDTERALSLCPTHIKSLKRRIKCLKLLHWIKDARGFLNVYESIQPQDKEFIKTMGAALSIEEGRNGYNNPTVPEGVSDWEANRQSTANDYRQRYTGHCNNHTDIKEATFLGERGEYVGAGSDDGNVFIWNKKTGNLIRVLHGDESIVNCVQWNPTSCTMATSGIESIIKIWEPRPTDEDSDLVEKDMVHVCQRNQLRRRVDPFEMMLWGLRMIEDPSVDHVPQQQCQQS</sequence>
<dbReference type="SMART" id="SM00028">
    <property type="entry name" value="TPR"/>
    <property type="match status" value="2"/>
</dbReference>
<gene>
    <name evidence="4" type="primary">100631985</name>
</gene>
<evidence type="ECO:0000256" key="2">
    <source>
        <dbReference type="ARBA" id="ARBA00022737"/>
    </source>
</evidence>
<dbReference type="SUPFAM" id="SSF48452">
    <property type="entry name" value="TPR-like"/>
    <property type="match status" value="1"/>
</dbReference>